<name>A0A9X4AHE6_9BACI</name>
<reference evidence="1" key="1">
    <citation type="submission" date="2022-06" db="EMBL/GenBank/DDBJ databases">
        <title>Aquibacillus sp. a new bacterium isolated from soil saline samples.</title>
        <authorList>
            <person name="Galisteo C."/>
            <person name="De La Haba R."/>
            <person name="Sanchez-Porro C."/>
            <person name="Ventosa A."/>
        </authorList>
    </citation>
    <scope>NUCLEOTIDE SEQUENCE</scope>
    <source>
        <strain evidence="1">3ASR75-54</strain>
    </source>
</reference>
<dbReference type="RefSeq" id="WP_272447181.1">
    <property type="nucleotide sequence ID" value="NZ_JAMQKC010000020.1"/>
</dbReference>
<dbReference type="AlphaFoldDB" id="A0A9X4AHE6"/>
<sequence length="46" mass="5053">MKKWLIAFFLLLITSFSIIGLINGNDVSGVKVEQNMPDNSNTGVVQ</sequence>
<accession>A0A9X4AHE6</accession>
<evidence type="ECO:0000313" key="2">
    <source>
        <dbReference type="Proteomes" id="UP001145069"/>
    </source>
</evidence>
<gene>
    <name evidence="1" type="ORF">NC799_14600</name>
</gene>
<comment type="caution">
    <text evidence="1">The sequence shown here is derived from an EMBL/GenBank/DDBJ whole genome shotgun (WGS) entry which is preliminary data.</text>
</comment>
<evidence type="ECO:0000313" key="1">
    <source>
        <dbReference type="EMBL" id="MDC3418118.1"/>
    </source>
</evidence>
<dbReference type="Proteomes" id="UP001145069">
    <property type="component" value="Unassembled WGS sequence"/>
</dbReference>
<keyword evidence="2" id="KW-1185">Reference proteome</keyword>
<dbReference type="EMBL" id="JAMQKC010000020">
    <property type="protein sequence ID" value="MDC3418118.1"/>
    <property type="molecule type" value="Genomic_DNA"/>
</dbReference>
<protein>
    <submittedName>
        <fullName evidence="1">Uncharacterized protein</fullName>
    </submittedName>
</protein>
<proteinExistence type="predicted"/>
<organism evidence="1 2">
    <name type="scientific">Aquibacillus salsiterrae</name>
    <dbReference type="NCBI Taxonomy" id="2950439"/>
    <lineage>
        <taxon>Bacteria</taxon>
        <taxon>Bacillati</taxon>
        <taxon>Bacillota</taxon>
        <taxon>Bacilli</taxon>
        <taxon>Bacillales</taxon>
        <taxon>Bacillaceae</taxon>
        <taxon>Aquibacillus</taxon>
    </lineage>
</organism>